<keyword evidence="1" id="KW-0813">Transport</keyword>
<dbReference type="PANTHER" id="PTHR42711">
    <property type="entry name" value="ABC TRANSPORTER ATP-BINDING PROTEIN"/>
    <property type="match status" value="1"/>
</dbReference>
<evidence type="ECO:0000313" key="5">
    <source>
        <dbReference type="EMBL" id="OME23731.1"/>
    </source>
</evidence>
<name>A0AB36JHS2_9BACL</name>
<dbReference type="GO" id="GO:0016887">
    <property type="term" value="F:ATP hydrolysis activity"/>
    <property type="evidence" value="ECO:0007669"/>
    <property type="project" value="InterPro"/>
</dbReference>
<comment type="caution">
    <text evidence="5">The sequence shown here is derived from an EMBL/GenBank/DDBJ whole genome shotgun (WGS) entry which is preliminary data.</text>
</comment>
<accession>A0AB36JHS2</accession>
<dbReference type="GO" id="GO:0005524">
    <property type="term" value="F:ATP binding"/>
    <property type="evidence" value="ECO:0007669"/>
    <property type="project" value="UniProtKB-KW"/>
</dbReference>
<dbReference type="InterPro" id="IPR003439">
    <property type="entry name" value="ABC_transporter-like_ATP-bd"/>
</dbReference>
<dbReference type="InterPro" id="IPR050763">
    <property type="entry name" value="ABC_transporter_ATP-binding"/>
</dbReference>
<evidence type="ECO:0000259" key="4">
    <source>
        <dbReference type="PROSITE" id="PS50893"/>
    </source>
</evidence>
<dbReference type="InterPro" id="IPR027417">
    <property type="entry name" value="P-loop_NTPase"/>
</dbReference>
<evidence type="ECO:0000256" key="2">
    <source>
        <dbReference type="ARBA" id="ARBA00022741"/>
    </source>
</evidence>
<dbReference type="Pfam" id="PF00005">
    <property type="entry name" value="ABC_tran"/>
    <property type="match status" value="1"/>
</dbReference>
<dbReference type="PANTHER" id="PTHR42711:SF1">
    <property type="entry name" value="ABC-TRANSPORT PROTEIN, ATP-BINDING COMPONENT"/>
    <property type="match status" value="1"/>
</dbReference>
<dbReference type="Proteomes" id="UP000187323">
    <property type="component" value="Unassembled WGS sequence"/>
</dbReference>
<organism evidence="5 6">
    <name type="scientific">Paenibacillus odorifer</name>
    <dbReference type="NCBI Taxonomy" id="189426"/>
    <lineage>
        <taxon>Bacteria</taxon>
        <taxon>Bacillati</taxon>
        <taxon>Bacillota</taxon>
        <taxon>Bacilli</taxon>
        <taxon>Bacillales</taxon>
        <taxon>Paenibacillaceae</taxon>
        <taxon>Paenibacillus</taxon>
    </lineage>
</organism>
<dbReference type="Gene3D" id="3.40.50.300">
    <property type="entry name" value="P-loop containing nucleotide triphosphate hydrolases"/>
    <property type="match status" value="1"/>
</dbReference>
<dbReference type="InterPro" id="IPR003593">
    <property type="entry name" value="AAA+_ATPase"/>
</dbReference>
<reference evidence="5 6" key="1">
    <citation type="submission" date="2016-10" db="EMBL/GenBank/DDBJ databases">
        <title>Paenibacillus species isolates.</title>
        <authorList>
            <person name="Beno S.M."/>
        </authorList>
    </citation>
    <scope>NUCLEOTIDE SEQUENCE [LARGE SCALE GENOMIC DNA]</scope>
    <source>
        <strain evidence="5 6">FSL H7-0918</strain>
    </source>
</reference>
<evidence type="ECO:0000256" key="1">
    <source>
        <dbReference type="ARBA" id="ARBA00022448"/>
    </source>
</evidence>
<dbReference type="EMBL" id="MPTO01000003">
    <property type="protein sequence ID" value="OME23731.1"/>
    <property type="molecule type" value="Genomic_DNA"/>
</dbReference>
<dbReference type="SMART" id="SM00382">
    <property type="entry name" value="AAA"/>
    <property type="match status" value="1"/>
</dbReference>
<protein>
    <recommendedName>
        <fullName evidence="4">ABC transporter domain-containing protein</fullName>
    </recommendedName>
</protein>
<dbReference type="PROSITE" id="PS50893">
    <property type="entry name" value="ABC_TRANSPORTER_2"/>
    <property type="match status" value="1"/>
</dbReference>
<dbReference type="SUPFAM" id="SSF52540">
    <property type="entry name" value="P-loop containing nucleoside triphosphate hydrolases"/>
    <property type="match status" value="1"/>
</dbReference>
<gene>
    <name evidence="5" type="ORF">BSK47_03585</name>
</gene>
<sequence length="339" mass="39069">MCNGKMAYIEVKNVSKSYRVAKHNKKSSLQYLKFLLKKEYSDVEAVKNISFTLNKQDIVGYIGPNGAGKSTTIKILSGILRPDEGSCTVGGAVPWESRAEYVQGIGVLFGQRSQLVWDLPPIESFKLLSRLYKLKKEEYEASLHELVDLLELEELLYTPVRQLSLGQRVRCELAGTFLHNPKLVFLDEPTIGIDIEMKKKIHQFIKDINQRRKTTIFITTHDLDDIQSLCNRLIIINKGEIFFDDSLDNLFEKFFVGKKIHIDFANDEEIDIPKGTRILSKEGKKITILVESRDIQVSRLISEILQKHDVHDIYLEKNNIEDVILKIYLEMRGEKLQKR</sequence>
<dbReference type="AlphaFoldDB" id="A0AB36JHS2"/>
<keyword evidence="2" id="KW-0547">Nucleotide-binding</keyword>
<evidence type="ECO:0000313" key="6">
    <source>
        <dbReference type="Proteomes" id="UP000187323"/>
    </source>
</evidence>
<keyword evidence="3" id="KW-0067">ATP-binding</keyword>
<proteinExistence type="predicted"/>
<evidence type="ECO:0000256" key="3">
    <source>
        <dbReference type="ARBA" id="ARBA00022840"/>
    </source>
</evidence>
<feature type="domain" description="ABC transporter" evidence="4">
    <location>
        <begin position="9"/>
        <end position="263"/>
    </location>
</feature>